<dbReference type="GO" id="GO:0016052">
    <property type="term" value="P:carbohydrate catabolic process"/>
    <property type="evidence" value="ECO:0007669"/>
    <property type="project" value="InterPro"/>
</dbReference>
<accession>A0A8T4HFY8</accession>
<evidence type="ECO:0000313" key="3">
    <source>
        <dbReference type="Proteomes" id="UP000679691"/>
    </source>
</evidence>
<keyword evidence="3" id="KW-1185">Reference proteome</keyword>
<comment type="caution">
    <text evidence="2">The sequence shown here is derived from an EMBL/GenBank/DDBJ whole genome shotgun (WGS) entry which is preliminary data.</text>
</comment>
<gene>
    <name evidence="2" type="ORF">J5U18_08410</name>
</gene>
<dbReference type="GO" id="GO:0004553">
    <property type="term" value="F:hydrolase activity, hydrolyzing O-glycosyl compounds"/>
    <property type="evidence" value="ECO:0007669"/>
    <property type="project" value="InterPro"/>
</dbReference>
<dbReference type="RefSeq" id="WP_353547078.1">
    <property type="nucleotide sequence ID" value="NZ_JAGKSB010000008.1"/>
</dbReference>
<proteinExistence type="predicted"/>
<dbReference type="EMBL" id="JAGKSB010000008">
    <property type="protein sequence ID" value="MBP3943581.1"/>
    <property type="molecule type" value="Genomic_DNA"/>
</dbReference>
<protein>
    <recommendedName>
        <fullName evidence="1">Carbohydrate-binding domain-containing protein</fullName>
    </recommendedName>
</protein>
<dbReference type="GO" id="GO:0030246">
    <property type="term" value="F:carbohydrate binding"/>
    <property type="evidence" value="ECO:0007669"/>
    <property type="project" value="InterPro"/>
</dbReference>
<dbReference type="Pfam" id="PF16011">
    <property type="entry name" value="CBM9_2"/>
    <property type="match status" value="1"/>
</dbReference>
<feature type="domain" description="Carbohydrate-binding" evidence="1">
    <location>
        <begin position="27"/>
        <end position="212"/>
    </location>
</feature>
<organism evidence="2 3">
    <name type="scientific">Rhinopithecimicrobium faecis</name>
    <dbReference type="NCBI Taxonomy" id="2820698"/>
    <lineage>
        <taxon>Bacteria</taxon>
        <taxon>Pseudomonadati</taxon>
        <taxon>Bacteroidota</taxon>
        <taxon>Sphingobacteriia</taxon>
        <taxon>Sphingobacteriales</taxon>
        <taxon>Sphingobacteriaceae</taxon>
        <taxon>Rhinopithecimicrobium</taxon>
    </lineage>
</organism>
<dbReference type="Gene3D" id="2.60.40.1190">
    <property type="match status" value="1"/>
</dbReference>
<dbReference type="CDD" id="cd09620">
    <property type="entry name" value="CBM9_like_3"/>
    <property type="match status" value="1"/>
</dbReference>
<sequence>MKPILVPSLHIPENTTSFSVLASYLADVPTHTISHVNWPQEYPYKPEVTFKIAYTATHLYLQYQVQEELVRANYMRPNENVWEDSCVEFFLSFDQKKTYYNLEFNVLGTGLIGYGSADKKTRQRMDTATIEQVATFTEVVQRNGQKLWSLFLEIPLTVFKFEADTTLKGKTLQANFYKCGDHLPKPHFISWSPIDYPTPNFHQPQFFGDLTFDS</sequence>
<reference evidence="2" key="1">
    <citation type="submission" date="2021-03" db="EMBL/GenBank/DDBJ databases">
        <authorList>
            <person name="Lu T."/>
            <person name="Wang Q."/>
            <person name="Han X."/>
        </authorList>
    </citation>
    <scope>NUCLEOTIDE SEQUENCE</scope>
    <source>
        <strain evidence="2">WQ 2009</strain>
    </source>
</reference>
<dbReference type="Proteomes" id="UP000679691">
    <property type="component" value="Unassembled WGS sequence"/>
</dbReference>
<name>A0A8T4HFY8_9SPHI</name>
<evidence type="ECO:0000259" key="1">
    <source>
        <dbReference type="Pfam" id="PF16011"/>
    </source>
</evidence>
<dbReference type="AlphaFoldDB" id="A0A8T4HFY8"/>
<dbReference type="InterPro" id="IPR010502">
    <property type="entry name" value="Carb-bd_dom_fam9"/>
</dbReference>
<dbReference type="SUPFAM" id="SSF49344">
    <property type="entry name" value="CBD9-like"/>
    <property type="match status" value="1"/>
</dbReference>
<evidence type="ECO:0000313" key="2">
    <source>
        <dbReference type="EMBL" id="MBP3943581.1"/>
    </source>
</evidence>